<dbReference type="STRING" id="1610491.AAV94_08265"/>
<dbReference type="EMBL" id="LBNQ01000024">
    <property type="protein sequence ID" value="KKW67894.1"/>
    <property type="molecule type" value="Genomic_DNA"/>
</dbReference>
<dbReference type="Proteomes" id="UP000050580">
    <property type="component" value="Unassembled WGS sequence"/>
</dbReference>
<accession>A0A0U1PZF1</accession>
<gene>
    <name evidence="1" type="ORF">AAV94_08265</name>
</gene>
<comment type="caution">
    <text evidence="1">The sequence shown here is derived from an EMBL/GenBank/DDBJ whole genome shotgun (WGS) entry which is preliminary data.</text>
</comment>
<protein>
    <submittedName>
        <fullName evidence="1">Uncharacterized protein</fullName>
    </submittedName>
</protein>
<sequence length="111" mass="11832">MGGVIVTPKAITHSIGVADVDAVVIQRPMPGGSHIGTVAMPHRQRRFHYPRQQTALGEIALEPSPRLRRQSPATAAATDFIASFVMRTISLTNPIPVRLVTQACNPAVGGE</sequence>
<name>A0A0U1PZF1_9BURK</name>
<keyword evidence="2" id="KW-1185">Reference proteome</keyword>
<evidence type="ECO:0000313" key="2">
    <source>
        <dbReference type="Proteomes" id="UP000050580"/>
    </source>
</evidence>
<organism evidence="1 2">
    <name type="scientific">Lampropedia cohaerens</name>
    <dbReference type="NCBI Taxonomy" id="1610491"/>
    <lineage>
        <taxon>Bacteria</taxon>
        <taxon>Pseudomonadati</taxon>
        <taxon>Pseudomonadota</taxon>
        <taxon>Betaproteobacteria</taxon>
        <taxon>Burkholderiales</taxon>
        <taxon>Comamonadaceae</taxon>
        <taxon>Lampropedia</taxon>
    </lineage>
</organism>
<reference evidence="1 2" key="1">
    <citation type="submission" date="2015-05" db="EMBL/GenBank/DDBJ databases">
        <title>Draft genome sequence of Lampropedia sp. CT6, isolated from the microbial mat of a hot water spring, located at Manikaran, India.</title>
        <authorList>
            <person name="Tripathi C."/>
            <person name="Rani P."/>
            <person name="Mahato N.K."/>
            <person name="Lal R."/>
        </authorList>
    </citation>
    <scope>NUCLEOTIDE SEQUENCE [LARGE SCALE GENOMIC DNA]</scope>
    <source>
        <strain evidence="1 2">CT6</strain>
    </source>
</reference>
<evidence type="ECO:0000313" key="1">
    <source>
        <dbReference type="EMBL" id="KKW67894.1"/>
    </source>
</evidence>
<dbReference type="AlphaFoldDB" id="A0A0U1PZF1"/>
<proteinExistence type="predicted"/>